<evidence type="ECO:0000256" key="1">
    <source>
        <dbReference type="ARBA" id="ARBA00023015"/>
    </source>
</evidence>
<feature type="domain" description="HTH luxR-type" evidence="3">
    <location>
        <begin position="186"/>
        <end position="243"/>
    </location>
</feature>
<accession>A0A223HXE9</accession>
<dbReference type="InterPro" id="IPR036388">
    <property type="entry name" value="WH-like_DNA-bd_sf"/>
</dbReference>
<dbReference type="RefSeq" id="WP_094396949.1">
    <property type="nucleotide sequence ID" value="NZ_CP016893.1"/>
</dbReference>
<dbReference type="InterPro" id="IPR000792">
    <property type="entry name" value="Tscrpt_reg_LuxR_C"/>
</dbReference>
<dbReference type="InterPro" id="IPR016032">
    <property type="entry name" value="Sig_transdc_resp-reg_C-effctor"/>
</dbReference>
<dbReference type="SUPFAM" id="SSF46894">
    <property type="entry name" value="C-terminal effector domain of the bipartite response regulators"/>
    <property type="match status" value="1"/>
</dbReference>
<dbReference type="Gene3D" id="1.10.10.10">
    <property type="entry name" value="Winged helix-like DNA-binding domain superfamily/Winged helix DNA-binding domain"/>
    <property type="match status" value="1"/>
</dbReference>
<dbReference type="Pfam" id="PF00196">
    <property type="entry name" value="GerE"/>
    <property type="match status" value="1"/>
</dbReference>
<dbReference type="GO" id="GO:0006355">
    <property type="term" value="P:regulation of DNA-templated transcription"/>
    <property type="evidence" value="ECO:0007669"/>
    <property type="project" value="InterPro"/>
</dbReference>
<dbReference type="GO" id="GO:0003677">
    <property type="term" value="F:DNA binding"/>
    <property type="evidence" value="ECO:0007669"/>
    <property type="project" value="InterPro"/>
</dbReference>
<keyword evidence="2" id="KW-0804">Transcription</keyword>
<keyword evidence="1" id="KW-0805">Transcription regulation</keyword>
<evidence type="ECO:0000259" key="3">
    <source>
        <dbReference type="SMART" id="SM00421"/>
    </source>
</evidence>
<protein>
    <submittedName>
        <fullName evidence="4">Transcriptional activator of acetoin/glycerol metabolism</fullName>
    </submittedName>
</protein>
<evidence type="ECO:0000256" key="2">
    <source>
        <dbReference type="ARBA" id="ARBA00023163"/>
    </source>
</evidence>
<organism evidence="4 5">
    <name type="scientific">Thermoanaerobacterium thermosaccharolyticum</name>
    <name type="common">Clostridium thermosaccharolyticum</name>
    <dbReference type="NCBI Taxonomy" id="1517"/>
    <lineage>
        <taxon>Bacteria</taxon>
        <taxon>Bacillati</taxon>
        <taxon>Bacillota</taxon>
        <taxon>Clostridia</taxon>
        <taxon>Thermoanaerobacterales</taxon>
        <taxon>Thermoanaerobacteraceae</taxon>
        <taxon>Thermoanaerobacterium</taxon>
    </lineage>
</organism>
<dbReference type="SMART" id="SM00421">
    <property type="entry name" value="HTH_LUXR"/>
    <property type="match status" value="1"/>
</dbReference>
<proteinExistence type="predicted"/>
<dbReference type="Gene3D" id="3.30.450.40">
    <property type="match status" value="1"/>
</dbReference>
<evidence type="ECO:0000313" key="4">
    <source>
        <dbReference type="EMBL" id="AST56955.1"/>
    </source>
</evidence>
<evidence type="ECO:0000313" key="5">
    <source>
        <dbReference type="Proteomes" id="UP000214975"/>
    </source>
</evidence>
<dbReference type="EMBL" id="CP016893">
    <property type="protein sequence ID" value="AST56955.1"/>
    <property type="molecule type" value="Genomic_DNA"/>
</dbReference>
<dbReference type="InterPro" id="IPR029016">
    <property type="entry name" value="GAF-like_dom_sf"/>
</dbReference>
<name>A0A223HXE9_THETR</name>
<dbReference type="Proteomes" id="UP000214975">
    <property type="component" value="Chromosome"/>
</dbReference>
<sequence>MIEIVSADKDRDVFERSWGRCLKSGLNKLITPNINIVQLENNFLVDAFKNIVEKLDGTIALTDSVLIIADKNGIVLDIKSFDKSAEVNYLMKSGMALDELNAGTNAISMVLNTGTISIVKKGEHYIECFKDLSCIAAPIYDKDTNLLGVVDITTYKEINDVHKVLLLFLKKTIESDYYELSAKEILNGLDAIDIEILKLLAYGYTDSQISKRIHVSISNVKYHKNKLRKIFKAKSIRDCIYKATKIGVI</sequence>
<gene>
    <name evidence="4" type="ORF">Thert_00809</name>
</gene>
<dbReference type="AlphaFoldDB" id="A0A223HXE9"/>
<reference evidence="4 5" key="1">
    <citation type="submission" date="2016-08" db="EMBL/GenBank/DDBJ databases">
        <title>A novel genetic cassette of butanologenic Thermoanaerobacterium thermosaccharolyticum that directly convert cellulose to butanol.</title>
        <authorList>
            <person name="Li T."/>
            <person name="He J."/>
        </authorList>
    </citation>
    <scope>NUCLEOTIDE SEQUENCE [LARGE SCALE GENOMIC DNA]</scope>
    <source>
        <strain evidence="4 5">TG57</strain>
    </source>
</reference>